<keyword evidence="12" id="KW-1185">Reference proteome</keyword>
<comment type="similarity">
    <text evidence="2">Belongs to the binding-protein-dependent transport system permease family. HisMQ subfamily.</text>
</comment>
<gene>
    <name evidence="11" type="ordered locus">Arnit_0542</name>
</gene>
<accession>D5UZH0</accession>
<dbReference type="NCBIfam" id="TIGR01726">
    <property type="entry name" value="HEQRo_perm_3TM"/>
    <property type="match status" value="1"/>
</dbReference>
<evidence type="ECO:0000313" key="11">
    <source>
        <dbReference type="EMBL" id="ADG92207.1"/>
    </source>
</evidence>
<dbReference type="PANTHER" id="PTHR30614:SF0">
    <property type="entry name" value="L-CYSTINE TRANSPORT SYSTEM PERMEASE PROTEIN TCYL"/>
    <property type="match status" value="1"/>
</dbReference>
<evidence type="ECO:0000256" key="4">
    <source>
        <dbReference type="ARBA" id="ARBA00022475"/>
    </source>
</evidence>
<dbReference type="CDD" id="cd06261">
    <property type="entry name" value="TM_PBP2"/>
    <property type="match status" value="1"/>
</dbReference>
<feature type="transmembrane region" description="Helical" evidence="9">
    <location>
        <begin position="56"/>
        <end position="79"/>
    </location>
</feature>
<comment type="subcellular location">
    <subcellularLocation>
        <location evidence="1">Cell inner membrane</location>
        <topology evidence="1">Multi-pass membrane protein</topology>
    </subcellularLocation>
    <subcellularLocation>
        <location evidence="9">Cell membrane</location>
        <topology evidence="9">Multi-pass membrane protein</topology>
    </subcellularLocation>
</comment>
<evidence type="ECO:0000256" key="8">
    <source>
        <dbReference type="ARBA" id="ARBA00023136"/>
    </source>
</evidence>
<dbReference type="STRING" id="572480.Arnit_0542"/>
<dbReference type="EMBL" id="CP001999">
    <property type="protein sequence ID" value="ADG92207.1"/>
    <property type="molecule type" value="Genomic_DNA"/>
</dbReference>
<evidence type="ECO:0000256" key="3">
    <source>
        <dbReference type="ARBA" id="ARBA00022448"/>
    </source>
</evidence>
<feature type="transmembrane region" description="Helical" evidence="9">
    <location>
        <begin position="192"/>
        <end position="210"/>
    </location>
</feature>
<dbReference type="SUPFAM" id="SSF161098">
    <property type="entry name" value="MetI-like"/>
    <property type="match status" value="1"/>
</dbReference>
<dbReference type="FunFam" id="1.10.3720.10:FF:000009">
    <property type="entry name" value="Amino acid ABC transporter permease"/>
    <property type="match status" value="1"/>
</dbReference>
<evidence type="ECO:0000256" key="1">
    <source>
        <dbReference type="ARBA" id="ARBA00004429"/>
    </source>
</evidence>
<dbReference type="KEGG" id="ant:Arnit_0542"/>
<evidence type="ECO:0000313" key="12">
    <source>
        <dbReference type="Proteomes" id="UP000000939"/>
    </source>
</evidence>
<evidence type="ECO:0000256" key="5">
    <source>
        <dbReference type="ARBA" id="ARBA00022692"/>
    </source>
</evidence>
<keyword evidence="7 9" id="KW-1133">Transmembrane helix</keyword>
<dbReference type="Pfam" id="PF00528">
    <property type="entry name" value="BPD_transp_1"/>
    <property type="match status" value="1"/>
</dbReference>
<dbReference type="RefSeq" id="WP_013134352.1">
    <property type="nucleotide sequence ID" value="NC_014166.1"/>
</dbReference>
<dbReference type="eggNOG" id="COG0765">
    <property type="taxonomic scope" value="Bacteria"/>
</dbReference>
<evidence type="ECO:0000256" key="7">
    <source>
        <dbReference type="ARBA" id="ARBA00022989"/>
    </source>
</evidence>
<dbReference type="InterPro" id="IPR043429">
    <property type="entry name" value="ArtM/GltK/GlnP/TcyL/YhdX-like"/>
</dbReference>
<keyword evidence="8 9" id="KW-0472">Membrane</keyword>
<dbReference type="InterPro" id="IPR035906">
    <property type="entry name" value="MetI-like_sf"/>
</dbReference>
<dbReference type="Gene3D" id="1.10.3720.10">
    <property type="entry name" value="MetI-like"/>
    <property type="match status" value="1"/>
</dbReference>
<evidence type="ECO:0000256" key="9">
    <source>
        <dbReference type="RuleBase" id="RU363032"/>
    </source>
</evidence>
<dbReference type="AlphaFoldDB" id="D5UZH0"/>
<feature type="transmembrane region" description="Helical" evidence="9">
    <location>
        <begin position="20"/>
        <end position="44"/>
    </location>
</feature>
<keyword evidence="3 9" id="KW-0813">Transport</keyword>
<organism evidence="11 12">
    <name type="scientific">Arcobacter nitrofigilis (strain ATCC 33309 / DSM 7299 / CCUG 15893 / LMG 7604 / NCTC 12251 / CI)</name>
    <name type="common">Campylobacter nitrofigilis</name>
    <dbReference type="NCBI Taxonomy" id="572480"/>
    <lineage>
        <taxon>Bacteria</taxon>
        <taxon>Pseudomonadati</taxon>
        <taxon>Campylobacterota</taxon>
        <taxon>Epsilonproteobacteria</taxon>
        <taxon>Campylobacterales</taxon>
        <taxon>Arcobacteraceae</taxon>
        <taxon>Arcobacter</taxon>
    </lineage>
</organism>
<dbReference type="PROSITE" id="PS50928">
    <property type="entry name" value="ABC_TM1"/>
    <property type="match status" value="1"/>
</dbReference>
<evidence type="ECO:0000256" key="6">
    <source>
        <dbReference type="ARBA" id="ARBA00022970"/>
    </source>
</evidence>
<evidence type="ECO:0000256" key="2">
    <source>
        <dbReference type="ARBA" id="ARBA00010072"/>
    </source>
</evidence>
<reference evidence="11 12" key="1">
    <citation type="journal article" date="2010" name="Stand. Genomic Sci.">
        <title>Complete genome sequence of Arcobacter nitrofigilis type strain (CI).</title>
        <authorList>
            <person name="Pati A."/>
            <person name="Gronow S."/>
            <person name="Lapidus A."/>
            <person name="Copeland A."/>
            <person name="Glavina Del Rio T."/>
            <person name="Nolan M."/>
            <person name="Lucas S."/>
            <person name="Tice H."/>
            <person name="Cheng J.F."/>
            <person name="Han C."/>
            <person name="Chertkov O."/>
            <person name="Bruce D."/>
            <person name="Tapia R."/>
            <person name="Goodwin L."/>
            <person name="Pitluck S."/>
            <person name="Liolios K."/>
            <person name="Ivanova N."/>
            <person name="Mavromatis K."/>
            <person name="Chen A."/>
            <person name="Palaniappan K."/>
            <person name="Land M."/>
            <person name="Hauser L."/>
            <person name="Chang Y.J."/>
            <person name="Jeffries C.D."/>
            <person name="Detter J.C."/>
            <person name="Rohde M."/>
            <person name="Goker M."/>
            <person name="Bristow J."/>
            <person name="Eisen J.A."/>
            <person name="Markowitz V."/>
            <person name="Hugenholtz P."/>
            <person name="Klenk H.P."/>
            <person name="Kyrpides N.C."/>
        </authorList>
    </citation>
    <scope>NUCLEOTIDE SEQUENCE [LARGE SCALE GENOMIC DNA]</scope>
    <source>
        <strain evidence="12">ATCC 33309 / DSM 7299 / CCUG 15893 / LMG 7604 / NCTC 12251 / CI</strain>
    </source>
</reference>
<dbReference type="GO" id="GO:0043190">
    <property type="term" value="C:ATP-binding cassette (ABC) transporter complex"/>
    <property type="evidence" value="ECO:0007669"/>
    <property type="project" value="InterPro"/>
</dbReference>
<dbReference type="PANTHER" id="PTHR30614">
    <property type="entry name" value="MEMBRANE COMPONENT OF AMINO ACID ABC TRANSPORTER"/>
    <property type="match status" value="1"/>
</dbReference>
<protein>
    <submittedName>
        <fullName evidence="11">Polar amino acid ABC transporter, inner membrane subunit</fullName>
    </submittedName>
</protein>
<proteinExistence type="inferred from homology"/>
<keyword evidence="5 9" id="KW-0812">Transmembrane</keyword>
<dbReference type="InterPro" id="IPR000515">
    <property type="entry name" value="MetI-like"/>
</dbReference>
<dbReference type="Proteomes" id="UP000000939">
    <property type="component" value="Chromosome"/>
</dbReference>
<dbReference type="InterPro" id="IPR010065">
    <property type="entry name" value="AA_ABC_transptr_permease_3TM"/>
</dbReference>
<sequence length="224" mass="24951">MKTFDVDYALGIFPILFKYIDITVSMALIGTVIALFIAILIAIMKTYKVKVISQFCDLYISFLRGTPLLVQLFLLYYGLPQIFPVFANLDSYSASIAGLSLHFSAYMAESIRGAISSIDKGQFEASSSLGLSNTQTFIYIILPQAIRVAVPSLMNNFIDLIKSTSLAFTLGVPEIMAKAQLEASSSYKYFESFLAVALVYWVIVLVFTYIQKKLEKKLNKAYAV</sequence>
<evidence type="ECO:0000259" key="10">
    <source>
        <dbReference type="PROSITE" id="PS50928"/>
    </source>
</evidence>
<name>D5UZH0_ARCNC</name>
<dbReference type="GO" id="GO:0015184">
    <property type="term" value="F:L-cystine transmembrane transporter activity"/>
    <property type="evidence" value="ECO:0007669"/>
    <property type="project" value="TreeGrafter"/>
</dbReference>
<feature type="domain" description="ABC transmembrane type-1" evidence="10">
    <location>
        <begin position="20"/>
        <end position="211"/>
    </location>
</feature>
<dbReference type="HOGENOM" id="CLU_019602_1_4_7"/>
<keyword evidence="4" id="KW-1003">Cell membrane</keyword>
<keyword evidence="6" id="KW-0029">Amino-acid transport</keyword>